<evidence type="ECO:0000256" key="2">
    <source>
        <dbReference type="ARBA" id="ARBA00023125"/>
    </source>
</evidence>
<dbReference type="InterPro" id="IPR044068">
    <property type="entry name" value="CB"/>
</dbReference>
<dbReference type="Gene3D" id="1.10.443.10">
    <property type="entry name" value="Intergrase catalytic core"/>
    <property type="match status" value="1"/>
</dbReference>
<evidence type="ECO:0000259" key="6">
    <source>
        <dbReference type="PROSITE" id="PS51900"/>
    </source>
</evidence>
<dbReference type="Gene3D" id="1.10.150.130">
    <property type="match status" value="1"/>
</dbReference>
<evidence type="ECO:0000259" key="5">
    <source>
        <dbReference type="PROSITE" id="PS51898"/>
    </source>
</evidence>
<evidence type="ECO:0000256" key="1">
    <source>
        <dbReference type="ARBA" id="ARBA00008857"/>
    </source>
</evidence>
<dbReference type="EMBL" id="CP000479">
    <property type="protein sequence ID" value="ABK65789.1"/>
    <property type="molecule type" value="Genomic_DNA"/>
</dbReference>
<dbReference type="GO" id="GO:0015074">
    <property type="term" value="P:DNA integration"/>
    <property type="evidence" value="ECO:0007669"/>
    <property type="project" value="InterPro"/>
</dbReference>
<keyword evidence="2 4" id="KW-0238">DNA-binding</keyword>
<dbReference type="InterPro" id="IPR013762">
    <property type="entry name" value="Integrase-like_cat_sf"/>
</dbReference>
<evidence type="ECO:0000256" key="3">
    <source>
        <dbReference type="ARBA" id="ARBA00023172"/>
    </source>
</evidence>
<organism evidence="7 8">
    <name type="scientific">Mycobacterium avium (strain 104)</name>
    <dbReference type="NCBI Taxonomy" id="243243"/>
    <lineage>
        <taxon>Bacteria</taxon>
        <taxon>Bacillati</taxon>
        <taxon>Actinomycetota</taxon>
        <taxon>Actinomycetes</taxon>
        <taxon>Mycobacteriales</taxon>
        <taxon>Mycobacteriaceae</taxon>
        <taxon>Mycobacterium</taxon>
        <taxon>Mycobacterium avium complex (MAC)</taxon>
    </lineage>
</organism>
<dbReference type="PROSITE" id="PS51900">
    <property type="entry name" value="CB"/>
    <property type="match status" value="1"/>
</dbReference>
<sequence length="399" mass="42914">MAKIPDYVKALDLDSGRRYEVRPEVTGPDGKRKQQRKRFKTLKEATDFYTRIAGDRSRGVHVAPSELTVEAAVDAWLAAQRVRTKAMTGYVTALRPLVDHLGGKAVQAVTKADIEKVVAALRGGTSKMGTWNAPEKIKGKQVRAKWGPSGTNHFIRRSRAVFEDLVQQGVLGRNPAALVQPVPMARAELNTLTAAQAERLLAATRNDVFAAAWRLALMGLRRGEILGLSWDSVDLDAGLLTVRANRAPVPGGVEVGSPKTAAGLRTLPMPAELTVAMKQARKQQRERRLALGSKWVESGLVVVGEDGAPPHPDTLSHVWAETIAAHKLPAVRLHDARHTCATLMHQDGVPLAVISAWLGHTNAAFTLATYGHSSDDSLAAAAQRLDALTGGKATPAEAK</sequence>
<dbReference type="Proteomes" id="UP000001574">
    <property type="component" value="Chromosome"/>
</dbReference>
<accession>A0A0H2ZVS2</accession>
<dbReference type="InterPro" id="IPR010998">
    <property type="entry name" value="Integrase_recombinase_N"/>
</dbReference>
<dbReference type="RefSeq" id="WP_011723423.1">
    <property type="nucleotide sequence ID" value="NC_008595.1"/>
</dbReference>
<dbReference type="Pfam" id="PF00589">
    <property type="entry name" value="Phage_integrase"/>
    <property type="match status" value="1"/>
</dbReference>
<dbReference type="GO" id="GO:0003677">
    <property type="term" value="F:DNA binding"/>
    <property type="evidence" value="ECO:0007669"/>
    <property type="project" value="UniProtKB-UniRule"/>
</dbReference>
<dbReference type="CDD" id="cd01189">
    <property type="entry name" value="INT_ICEBs1_C_like"/>
    <property type="match status" value="1"/>
</dbReference>
<feature type="domain" description="Core-binding (CB)" evidence="6">
    <location>
        <begin position="67"/>
        <end position="166"/>
    </location>
</feature>
<dbReference type="KEGG" id="mav:MAV_0253"/>
<dbReference type="AlphaFoldDB" id="A0A0H2ZVS2"/>
<dbReference type="PANTHER" id="PTHR30349:SF41">
    <property type="entry name" value="INTEGRASE_RECOMBINASE PROTEIN MJ0367-RELATED"/>
    <property type="match status" value="1"/>
</dbReference>
<dbReference type="InterPro" id="IPR002104">
    <property type="entry name" value="Integrase_catalytic"/>
</dbReference>
<dbReference type="SUPFAM" id="SSF56349">
    <property type="entry name" value="DNA breaking-rejoining enzymes"/>
    <property type="match status" value="1"/>
</dbReference>
<dbReference type="PROSITE" id="PS51898">
    <property type="entry name" value="TYR_RECOMBINASE"/>
    <property type="match status" value="1"/>
</dbReference>
<protein>
    <submittedName>
        <fullName evidence="7">Site-specific recombinase, phage integrase family protein</fullName>
    </submittedName>
</protein>
<dbReference type="GO" id="GO:0006310">
    <property type="term" value="P:DNA recombination"/>
    <property type="evidence" value="ECO:0007669"/>
    <property type="project" value="UniProtKB-KW"/>
</dbReference>
<comment type="similarity">
    <text evidence="1">Belongs to the 'phage' integrase family.</text>
</comment>
<dbReference type="InterPro" id="IPR011010">
    <property type="entry name" value="DNA_brk_join_enz"/>
</dbReference>
<evidence type="ECO:0000256" key="4">
    <source>
        <dbReference type="PROSITE-ProRule" id="PRU01248"/>
    </source>
</evidence>
<evidence type="ECO:0000313" key="7">
    <source>
        <dbReference type="EMBL" id="ABK65789.1"/>
    </source>
</evidence>
<dbReference type="HOGENOM" id="CLU_027562_17_1_11"/>
<reference evidence="7 8" key="1">
    <citation type="submission" date="2006-10" db="EMBL/GenBank/DDBJ databases">
        <authorList>
            <person name="Fleischmann R.D."/>
            <person name="Dodson R.J."/>
            <person name="Haft D.H."/>
            <person name="Merkel J.S."/>
            <person name="Nelson W.C."/>
            <person name="Fraser C.M."/>
        </authorList>
    </citation>
    <scope>NUCLEOTIDE SEQUENCE [LARGE SCALE GENOMIC DNA]</scope>
    <source>
        <strain evidence="7 8">104</strain>
    </source>
</reference>
<keyword evidence="3" id="KW-0233">DNA recombination</keyword>
<dbReference type="InterPro" id="IPR050090">
    <property type="entry name" value="Tyrosine_recombinase_XerCD"/>
</dbReference>
<name>A0A0H2ZVS2_MYCA1</name>
<evidence type="ECO:0000313" key="8">
    <source>
        <dbReference type="Proteomes" id="UP000001574"/>
    </source>
</evidence>
<proteinExistence type="inferred from homology"/>
<dbReference type="PANTHER" id="PTHR30349">
    <property type="entry name" value="PHAGE INTEGRASE-RELATED"/>
    <property type="match status" value="1"/>
</dbReference>
<feature type="domain" description="Tyr recombinase" evidence="5">
    <location>
        <begin position="187"/>
        <end position="383"/>
    </location>
</feature>
<gene>
    <name evidence="7" type="ordered locus">MAV_0253</name>
</gene>